<organism evidence="14 15">
    <name type="scientific">Electrophorus voltai</name>
    <dbReference type="NCBI Taxonomy" id="2609070"/>
    <lineage>
        <taxon>Eukaryota</taxon>
        <taxon>Metazoa</taxon>
        <taxon>Chordata</taxon>
        <taxon>Craniata</taxon>
        <taxon>Vertebrata</taxon>
        <taxon>Euteleostomi</taxon>
        <taxon>Actinopterygii</taxon>
        <taxon>Neopterygii</taxon>
        <taxon>Teleostei</taxon>
        <taxon>Ostariophysi</taxon>
        <taxon>Gymnotiformes</taxon>
        <taxon>Gymnotoidei</taxon>
        <taxon>Gymnotidae</taxon>
        <taxon>Electrophorus</taxon>
    </lineage>
</organism>
<accession>A0AAD8ZFP2</accession>
<comment type="subcellular location">
    <subcellularLocation>
        <location evidence="2">Chromosome</location>
        <location evidence="2">Centromere</location>
        <location evidence="2">Kinetochore</location>
    </subcellularLocation>
    <subcellularLocation>
        <location evidence="1">Cytoplasm</location>
        <location evidence="1">Cytoskeleton</location>
        <location evidence="1">Spindle</location>
    </subcellularLocation>
</comment>
<comment type="similarity">
    <text evidence="3">Belongs to the SKA3 family.</text>
</comment>
<feature type="compositionally biased region" description="Basic and acidic residues" evidence="13">
    <location>
        <begin position="263"/>
        <end position="283"/>
    </location>
</feature>
<evidence type="ECO:0000256" key="5">
    <source>
        <dbReference type="ARBA" id="ARBA00022490"/>
    </source>
</evidence>
<keyword evidence="5" id="KW-0963">Cytoplasm</keyword>
<feature type="compositionally biased region" description="Polar residues" evidence="13">
    <location>
        <begin position="510"/>
        <end position="530"/>
    </location>
</feature>
<feature type="compositionally biased region" description="Polar residues" evidence="13">
    <location>
        <begin position="289"/>
        <end position="304"/>
    </location>
</feature>
<keyword evidence="6" id="KW-0132">Cell division</keyword>
<keyword evidence="7" id="KW-0493">Microtubule</keyword>
<evidence type="ECO:0000256" key="3">
    <source>
        <dbReference type="ARBA" id="ARBA00007716"/>
    </source>
</evidence>
<sequence length="626" mass="69449">METSQRFFAQVRNLVVFLETERAKLEHAASSNINEEQDDTASGAVQALHELHSEVRGLKKRVQSQVASHQAGNAELSSFIRACMVVKQRTTEDLDRIRSHYEKYGYKPQEKAFQKTSEGNGKGETESRRPVEEVPGRGLTGVTVEEEEEEAQVRIAAPETPEKTPPAADDQMRTPQLSDFGLSTFHLQMVLGNAEPSDGVARPPALALSPPLFVMTTEPSQPKTPRCSLCMDEDAPTPRLEDFGITEHTMCLNNDFTMDLFRKNPTKDRNADSFKSKMGDVSKHHLKTPPQNTSTLPSGGQSQKCSRESMESPEVPVFSILEITVNKQLAPPSAPSTRESEPQSPPGHGNGAATPELPVFETPYITKLVSARKGGRQDRLPSLTSLSEPSECLPGTVALSDQPQMPVGLPQEKNTTPEMPSMQSYFGSSLPCMGGGRWADPLAPAVPTEEEHTQDWCLATPRLRMDFQEEPRTPEMPDMSSVTQDIFKVRRCRVLWDRYRYGGLVSQGNCKKPTATSVQQTSKARLQTSAPGKENRAHSLAPVSEEEFHRLASYMKQIPLSSLNQAIDKLNRVTEERCRDGEPNFEAFHMEDLRKLLEAGPQAPMYILGLVELKRLENVQGFGRNA</sequence>
<feature type="region of interest" description="Disordered" evidence="13">
    <location>
        <begin position="510"/>
        <end position="540"/>
    </location>
</feature>
<feature type="region of interest" description="Disordered" evidence="13">
    <location>
        <begin position="371"/>
        <end position="405"/>
    </location>
</feature>
<proteinExistence type="inferred from homology"/>
<keyword evidence="10" id="KW-0206">Cytoskeleton</keyword>
<dbReference type="Gene3D" id="6.10.250.1400">
    <property type="match status" value="1"/>
</dbReference>
<dbReference type="GO" id="GO:0005876">
    <property type="term" value="C:spindle microtubule"/>
    <property type="evidence" value="ECO:0007669"/>
    <property type="project" value="TreeGrafter"/>
</dbReference>
<keyword evidence="8" id="KW-0498">Mitosis</keyword>
<reference evidence="14" key="1">
    <citation type="submission" date="2023-03" db="EMBL/GenBank/DDBJ databases">
        <title>Electrophorus voltai genome.</title>
        <authorList>
            <person name="Bian C."/>
        </authorList>
    </citation>
    <scope>NUCLEOTIDE SEQUENCE</scope>
    <source>
        <strain evidence="14">CB-2022</strain>
        <tissue evidence="14">Muscle</tissue>
    </source>
</reference>
<dbReference type="GO" id="GO:0000940">
    <property type="term" value="C:outer kinetochore"/>
    <property type="evidence" value="ECO:0007669"/>
    <property type="project" value="InterPro"/>
</dbReference>
<name>A0AAD8ZFP2_9TELE</name>
<dbReference type="Proteomes" id="UP001239994">
    <property type="component" value="Unassembled WGS sequence"/>
</dbReference>
<evidence type="ECO:0000256" key="7">
    <source>
        <dbReference type="ARBA" id="ARBA00022701"/>
    </source>
</evidence>
<evidence type="ECO:0000313" key="14">
    <source>
        <dbReference type="EMBL" id="KAK1797619.1"/>
    </source>
</evidence>
<dbReference type="InterPro" id="IPR033341">
    <property type="entry name" value="SKA3"/>
</dbReference>
<dbReference type="GO" id="GO:0051301">
    <property type="term" value="P:cell division"/>
    <property type="evidence" value="ECO:0007669"/>
    <property type="project" value="UniProtKB-KW"/>
</dbReference>
<evidence type="ECO:0000256" key="4">
    <source>
        <dbReference type="ARBA" id="ARBA00022454"/>
    </source>
</evidence>
<dbReference type="PANTHER" id="PTHR48118:SF1">
    <property type="entry name" value="SPINDLE AND KINETOCHORE-ASSOCIATED PROTEIN 3"/>
    <property type="match status" value="1"/>
</dbReference>
<evidence type="ECO:0000256" key="8">
    <source>
        <dbReference type="ARBA" id="ARBA00022776"/>
    </source>
</evidence>
<dbReference type="EMBL" id="JAROKS010000013">
    <property type="protein sequence ID" value="KAK1797619.1"/>
    <property type="molecule type" value="Genomic_DNA"/>
</dbReference>
<feature type="non-terminal residue" evidence="14">
    <location>
        <position position="626"/>
    </location>
</feature>
<keyword evidence="15" id="KW-1185">Reference proteome</keyword>
<keyword evidence="9" id="KW-0995">Kinetochore</keyword>
<gene>
    <name evidence="14" type="ORF">P4O66_007914</name>
</gene>
<protein>
    <recommendedName>
        <fullName evidence="16">Spindle and kinetochore-associated protein 3</fullName>
    </recommendedName>
</protein>
<evidence type="ECO:0008006" key="16">
    <source>
        <dbReference type="Google" id="ProtNLM"/>
    </source>
</evidence>
<dbReference type="GO" id="GO:0000278">
    <property type="term" value="P:mitotic cell cycle"/>
    <property type="evidence" value="ECO:0007669"/>
    <property type="project" value="TreeGrafter"/>
</dbReference>
<dbReference type="AlphaFoldDB" id="A0AAD8ZFP2"/>
<keyword evidence="12" id="KW-0137">Centromere</keyword>
<feature type="compositionally biased region" description="Basic and acidic residues" evidence="13">
    <location>
        <begin position="121"/>
        <end position="135"/>
    </location>
</feature>
<evidence type="ECO:0000256" key="2">
    <source>
        <dbReference type="ARBA" id="ARBA00004629"/>
    </source>
</evidence>
<dbReference type="GO" id="GO:0007059">
    <property type="term" value="P:chromosome segregation"/>
    <property type="evidence" value="ECO:0007669"/>
    <property type="project" value="InterPro"/>
</dbReference>
<keyword evidence="4" id="KW-0158">Chromosome</keyword>
<feature type="compositionally biased region" description="Low complexity" evidence="13">
    <location>
        <begin position="380"/>
        <end position="394"/>
    </location>
</feature>
<dbReference type="PANTHER" id="PTHR48118">
    <property type="entry name" value="SPINDLE AND KINETOCHORE-ASSOCIATED PROTEIN 3"/>
    <property type="match status" value="1"/>
</dbReference>
<evidence type="ECO:0000256" key="10">
    <source>
        <dbReference type="ARBA" id="ARBA00023212"/>
    </source>
</evidence>
<evidence type="ECO:0000256" key="13">
    <source>
        <dbReference type="SAM" id="MobiDB-lite"/>
    </source>
</evidence>
<feature type="region of interest" description="Disordered" evidence="13">
    <location>
        <begin position="108"/>
        <end position="136"/>
    </location>
</feature>
<evidence type="ECO:0000256" key="6">
    <source>
        <dbReference type="ARBA" id="ARBA00022618"/>
    </source>
</evidence>
<evidence type="ECO:0000256" key="12">
    <source>
        <dbReference type="ARBA" id="ARBA00023328"/>
    </source>
</evidence>
<feature type="region of interest" description="Disordered" evidence="13">
    <location>
        <begin position="329"/>
        <end position="358"/>
    </location>
</feature>
<evidence type="ECO:0000256" key="1">
    <source>
        <dbReference type="ARBA" id="ARBA00004186"/>
    </source>
</evidence>
<evidence type="ECO:0000256" key="9">
    <source>
        <dbReference type="ARBA" id="ARBA00022838"/>
    </source>
</evidence>
<evidence type="ECO:0000313" key="15">
    <source>
        <dbReference type="Proteomes" id="UP001239994"/>
    </source>
</evidence>
<evidence type="ECO:0000256" key="11">
    <source>
        <dbReference type="ARBA" id="ARBA00023306"/>
    </source>
</evidence>
<feature type="region of interest" description="Disordered" evidence="13">
    <location>
        <begin position="263"/>
        <end position="313"/>
    </location>
</feature>
<keyword evidence="11" id="KW-0131">Cell cycle</keyword>
<comment type="caution">
    <text evidence="14">The sequence shown here is derived from an EMBL/GenBank/DDBJ whole genome shotgun (WGS) entry which is preliminary data.</text>
</comment>